<name>A0A8S5LKK9_9CAUD</name>
<protein>
    <submittedName>
        <fullName evidence="1">Uncharacterized protein</fullName>
    </submittedName>
</protein>
<organism evidence="1">
    <name type="scientific">Siphoviridae sp. ctomJ2</name>
    <dbReference type="NCBI Taxonomy" id="2827593"/>
    <lineage>
        <taxon>Viruses</taxon>
        <taxon>Duplodnaviria</taxon>
        <taxon>Heunggongvirae</taxon>
        <taxon>Uroviricota</taxon>
        <taxon>Caudoviricetes</taxon>
    </lineage>
</organism>
<dbReference type="EMBL" id="BK015864">
    <property type="protein sequence ID" value="DAD70384.1"/>
    <property type="molecule type" value="Genomic_DNA"/>
</dbReference>
<reference evidence="1" key="1">
    <citation type="journal article" date="2021" name="Proc. Natl. Acad. Sci. U.S.A.">
        <title>A Catalog of Tens of Thousands of Viruses from Human Metagenomes Reveals Hidden Associations with Chronic Diseases.</title>
        <authorList>
            <person name="Tisza M.J."/>
            <person name="Buck C.B."/>
        </authorList>
    </citation>
    <scope>NUCLEOTIDE SEQUENCE</scope>
    <source>
        <strain evidence="1">CtomJ2</strain>
    </source>
</reference>
<evidence type="ECO:0000313" key="1">
    <source>
        <dbReference type="EMBL" id="DAD70384.1"/>
    </source>
</evidence>
<proteinExistence type="predicted"/>
<sequence>MDIKQALVAQKLKRPVILSWPTLGDIEYEYIESIHSKLPEYGIEAPVAILKDRFGNSSIVADIKNIRLKEIGGDKTELPKV</sequence>
<accession>A0A8S5LKK9</accession>